<keyword evidence="3" id="KW-1185">Reference proteome</keyword>
<dbReference type="InterPro" id="IPR036291">
    <property type="entry name" value="NAD(P)-bd_dom_sf"/>
</dbReference>
<dbReference type="InterPro" id="IPR003781">
    <property type="entry name" value="CoA-bd"/>
</dbReference>
<dbReference type="SUPFAM" id="SSF51735">
    <property type="entry name" value="NAD(P)-binding Rossmann-fold domains"/>
    <property type="match status" value="1"/>
</dbReference>
<dbReference type="Pfam" id="PF13380">
    <property type="entry name" value="CoA_binding_2"/>
    <property type="match status" value="1"/>
</dbReference>
<dbReference type="RefSeq" id="WP_145215457.1">
    <property type="nucleotide sequence ID" value="NZ_CP036269.1"/>
</dbReference>
<dbReference type="Gene3D" id="3.40.50.720">
    <property type="entry name" value="NAD(P)-binding Rossmann-like Domain"/>
    <property type="match status" value="1"/>
</dbReference>
<dbReference type="PANTHER" id="PTHR33303">
    <property type="entry name" value="CYTOPLASMIC PROTEIN-RELATED"/>
    <property type="match status" value="1"/>
</dbReference>
<dbReference type="EMBL" id="CP036269">
    <property type="protein sequence ID" value="QDT42361.1"/>
    <property type="molecule type" value="Genomic_DNA"/>
</dbReference>
<dbReference type="KEGG" id="gaz:Pan241w_24450"/>
<protein>
    <recommendedName>
        <fullName evidence="1">CoA-binding domain-containing protein</fullName>
    </recommendedName>
</protein>
<reference evidence="2 3" key="1">
    <citation type="submission" date="2019-02" db="EMBL/GenBank/DDBJ databases">
        <title>Deep-cultivation of Planctomycetes and their phenomic and genomic characterization uncovers novel biology.</title>
        <authorList>
            <person name="Wiegand S."/>
            <person name="Jogler M."/>
            <person name="Boedeker C."/>
            <person name="Pinto D."/>
            <person name="Vollmers J."/>
            <person name="Rivas-Marin E."/>
            <person name="Kohn T."/>
            <person name="Peeters S.H."/>
            <person name="Heuer A."/>
            <person name="Rast P."/>
            <person name="Oberbeckmann S."/>
            <person name="Bunk B."/>
            <person name="Jeske O."/>
            <person name="Meyerdierks A."/>
            <person name="Storesund J.E."/>
            <person name="Kallscheuer N."/>
            <person name="Luecker S."/>
            <person name="Lage O.M."/>
            <person name="Pohl T."/>
            <person name="Merkel B.J."/>
            <person name="Hornburger P."/>
            <person name="Mueller R.-W."/>
            <person name="Bruemmer F."/>
            <person name="Labrenz M."/>
            <person name="Spormann A.M."/>
            <person name="Op den Camp H."/>
            <person name="Overmann J."/>
            <person name="Amann R."/>
            <person name="Jetten M.S.M."/>
            <person name="Mascher T."/>
            <person name="Medema M.H."/>
            <person name="Devos D.P."/>
            <person name="Kaster A.-K."/>
            <person name="Ovreas L."/>
            <person name="Rohde M."/>
            <person name="Galperin M.Y."/>
            <person name="Jogler C."/>
        </authorList>
    </citation>
    <scope>NUCLEOTIDE SEQUENCE [LARGE SCALE GENOMIC DNA]</scope>
    <source>
        <strain evidence="2 3">Pan241w</strain>
    </source>
</reference>
<dbReference type="SMART" id="SM00881">
    <property type="entry name" value="CoA_binding"/>
    <property type="match status" value="1"/>
</dbReference>
<dbReference type="Proteomes" id="UP000317171">
    <property type="component" value="Chromosome"/>
</dbReference>
<accession>A0A517REQ9</accession>
<dbReference type="OrthoDB" id="9804695at2"/>
<feature type="domain" description="CoA-binding" evidence="1">
    <location>
        <begin position="1"/>
        <end position="93"/>
    </location>
</feature>
<evidence type="ECO:0000259" key="1">
    <source>
        <dbReference type="SMART" id="SM00881"/>
    </source>
</evidence>
<sequence length="127" mass="13807">MGKPTVAIIGASADRQKYGNKSVRAHLKQGYDVYPVHPTESSIEGLTAYPSLEEVPSKQLDRISVYVPPEVGIQLLEQIRNRGANEVWFNPGSESPDLLARAKELGLNVIQACSIIAIGESPSDHPE</sequence>
<dbReference type="PANTHER" id="PTHR33303:SF2">
    <property type="entry name" value="COA-BINDING DOMAIN-CONTAINING PROTEIN"/>
    <property type="match status" value="1"/>
</dbReference>
<dbReference type="AlphaFoldDB" id="A0A517REQ9"/>
<proteinExistence type="predicted"/>
<evidence type="ECO:0000313" key="3">
    <source>
        <dbReference type="Proteomes" id="UP000317171"/>
    </source>
</evidence>
<name>A0A517REQ9_9PLAN</name>
<evidence type="ECO:0000313" key="2">
    <source>
        <dbReference type="EMBL" id="QDT42361.1"/>
    </source>
</evidence>
<organism evidence="2 3">
    <name type="scientific">Gimesia alba</name>
    <dbReference type="NCBI Taxonomy" id="2527973"/>
    <lineage>
        <taxon>Bacteria</taxon>
        <taxon>Pseudomonadati</taxon>
        <taxon>Planctomycetota</taxon>
        <taxon>Planctomycetia</taxon>
        <taxon>Planctomycetales</taxon>
        <taxon>Planctomycetaceae</taxon>
        <taxon>Gimesia</taxon>
    </lineage>
</organism>
<gene>
    <name evidence="2" type="ORF">Pan241w_24450</name>
</gene>